<comment type="caution">
    <text evidence="2">The sequence shown here is derived from an EMBL/GenBank/DDBJ whole genome shotgun (WGS) entry which is preliminary data.</text>
</comment>
<dbReference type="InterPro" id="IPR004242">
    <property type="entry name" value="Transposase_21"/>
</dbReference>
<reference evidence="2" key="1">
    <citation type="submission" date="2020-06" db="EMBL/GenBank/DDBJ databases">
        <authorList>
            <person name="Li T."/>
            <person name="Hu X."/>
            <person name="Zhang T."/>
            <person name="Song X."/>
            <person name="Zhang H."/>
            <person name="Dai N."/>
            <person name="Sheng W."/>
            <person name="Hou X."/>
            <person name="Wei L."/>
        </authorList>
    </citation>
    <scope>NUCLEOTIDE SEQUENCE</scope>
    <source>
        <strain evidence="2">K16</strain>
        <tissue evidence="2">Leaf</tissue>
    </source>
</reference>
<proteinExistence type="predicted"/>
<evidence type="ECO:0000256" key="1">
    <source>
        <dbReference type="SAM" id="MobiDB-lite"/>
    </source>
</evidence>
<protein>
    <recommendedName>
        <fullName evidence="4">Transposase</fullName>
    </recommendedName>
</protein>
<dbReference type="EMBL" id="JACGWL010000012">
    <property type="protein sequence ID" value="KAK4390115.1"/>
    <property type="molecule type" value="Genomic_DNA"/>
</dbReference>
<name>A0AAE1WB68_9LAMI</name>
<evidence type="ECO:0008006" key="4">
    <source>
        <dbReference type="Google" id="ProtNLM"/>
    </source>
</evidence>
<keyword evidence="3" id="KW-1185">Reference proteome</keyword>
<reference evidence="2" key="2">
    <citation type="journal article" date="2024" name="Plant">
        <title>Genomic evolution and insights into agronomic trait innovations of Sesamum species.</title>
        <authorList>
            <person name="Miao H."/>
            <person name="Wang L."/>
            <person name="Qu L."/>
            <person name="Liu H."/>
            <person name="Sun Y."/>
            <person name="Le M."/>
            <person name="Wang Q."/>
            <person name="Wei S."/>
            <person name="Zheng Y."/>
            <person name="Lin W."/>
            <person name="Duan Y."/>
            <person name="Cao H."/>
            <person name="Xiong S."/>
            <person name="Wang X."/>
            <person name="Wei L."/>
            <person name="Li C."/>
            <person name="Ma Q."/>
            <person name="Ju M."/>
            <person name="Zhao R."/>
            <person name="Li G."/>
            <person name="Mu C."/>
            <person name="Tian Q."/>
            <person name="Mei H."/>
            <person name="Zhang T."/>
            <person name="Gao T."/>
            <person name="Zhang H."/>
        </authorList>
    </citation>
    <scope>NUCLEOTIDE SEQUENCE</scope>
    <source>
        <strain evidence="2">K16</strain>
    </source>
</reference>
<evidence type="ECO:0000313" key="2">
    <source>
        <dbReference type="EMBL" id="KAK4390115.1"/>
    </source>
</evidence>
<sequence>MRGEFALEVVKHQNEAAKSLSLLLTEVIVCKQLITCEGCAKDFYKRHNNTVELGDQKGDEMETLDELFEMIGEMRDVEQSENSFVSNTTNFERLLEYSLSHPADSGAWKDFDKQYPDFARDPRNIRLGLAIDGFNPFGNMSRAYIGIRSYLIKDVTEALFELGHHWKIVQLEHHRHLWDITEHEDMDVEDKNEHEHVVDVAFQPHESNGVVLVETKDDYLVYLAREDVEPEIIDAEVLNKINDDEDESVDDDDGTLIQYCDDDDDDDEDVHNLQNEIEDD</sequence>
<organism evidence="2 3">
    <name type="scientific">Sesamum angolense</name>
    <dbReference type="NCBI Taxonomy" id="2727404"/>
    <lineage>
        <taxon>Eukaryota</taxon>
        <taxon>Viridiplantae</taxon>
        <taxon>Streptophyta</taxon>
        <taxon>Embryophyta</taxon>
        <taxon>Tracheophyta</taxon>
        <taxon>Spermatophyta</taxon>
        <taxon>Magnoliopsida</taxon>
        <taxon>eudicotyledons</taxon>
        <taxon>Gunneridae</taxon>
        <taxon>Pentapetalae</taxon>
        <taxon>asterids</taxon>
        <taxon>lamiids</taxon>
        <taxon>Lamiales</taxon>
        <taxon>Pedaliaceae</taxon>
        <taxon>Sesamum</taxon>
    </lineage>
</organism>
<accession>A0AAE1WB68</accession>
<dbReference type="Pfam" id="PF02992">
    <property type="entry name" value="Transposase_21"/>
    <property type="match status" value="1"/>
</dbReference>
<dbReference type="Proteomes" id="UP001289374">
    <property type="component" value="Unassembled WGS sequence"/>
</dbReference>
<evidence type="ECO:0000313" key="3">
    <source>
        <dbReference type="Proteomes" id="UP001289374"/>
    </source>
</evidence>
<dbReference type="AlphaFoldDB" id="A0AAE1WB68"/>
<gene>
    <name evidence="2" type="ORF">Sango_2074800</name>
</gene>
<feature type="compositionally biased region" description="Acidic residues" evidence="1">
    <location>
        <begin position="243"/>
        <end position="269"/>
    </location>
</feature>
<feature type="region of interest" description="Disordered" evidence="1">
    <location>
        <begin position="243"/>
        <end position="280"/>
    </location>
</feature>